<gene>
    <name evidence="4" type="ORF">CEUR00632_LOCUS6482</name>
    <name evidence="5" type="ORF">CEUR00632_LOCUS6483</name>
</gene>
<protein>
    <recommendedName>
        <fullName evidence="3">GHMP kinase N-terminal domain-containing protein</fullName>
    </recommendedName>
</protein>
<dbReference type="PANTHER" id="PTHR10457:SF35">
    <property type="entry name" value="L-ARABINOKINASE"/>
    <property type="match status" value="1"/>
</dbReference>
<dbReference type="InterPro" id="IPR036554">
    <property type="entry name" value="GHMP_kinase_C_sf"/>
</dbReference>
<dbReference type="Gene3D" id="3.30.70.890">
    <property type="entry name" value="GHMP kinase, C-terminal domain"/>
    <property type="match status" value="1"/>
</dbReference>
<dbReference type="Gene3D" id="3.30.230.10">
    <property type="match status" value="1"/>
</dbReference>
<dbReference type="AlphaFoldDB" id="A0A6U2E1Z7"/>
<dbReference type="SUPFAM" id="SSF55060">
    <property type="entry name" value="GHMP Kinase, C-terminal domain"/>
    <property type="match status" value="1"/>
</dbReference>
<dbReference type="EMBL" id="HBEC01014064">
    <property type="protein sequence ID" value="CAD8286444.1"/>
    <property type="molecule type" value="Transcribed_RNA"/>
</dbReference>
<dbReference type="SUPFAM" id="SSF54211">
    <property type="entry name" value="Ribosomal protein S5 domain 2-like"/>
    <property type="match status" value="1"/>
</dbReference>
<evidence type="ECO:0000256" key="2">
    <source>
        <dbReference type="ARBA" id="ARBA00022840"/>
    </source>
</evidence>
<dbReference type="GO" id="GO:0006012">
    <property type="term" value="P:galactose metabolic process"/>
    <property type="evidence" value="ECO:0007669"/>
    <property type="project" value="TreeGrafter"/>
</dbReference>
<keyword evidence="1" id="KW-0547">Nucleotide-binding</keyword>
<evidence type="ECO:0000259" key="3">
    <source>
        <dbReference type="Pfam" id="PF00288"/>
    </source>
</evidence>
<dbReference type="Pfam" id="PF00288">
    <property type="entry name" value="GHMP_kinases_N"/>
    <property type="match status" value="1"/>
</dbReference>
<dbReference type="InterPro" id="IPR006204">
    <property type="entry name" value="GHMP_kinase_N_dom"/>
</dbReference>
<dbReference type="InterPro" id="IPR014721">
    <property type="entry name" value="Ribsml_uS5_D2-typ_fold_subgr"/>
</dbReference>
<dbReference type="PANTHER" id="PTHR10457">
    <property type="entry name" value="MEVALONATE KINASE/GALACTOKINASE"/>
    <property type="match status" value="1"/>
</dbReference>
<evidence type="ECO:0000313" key="4">
    <source>
        <dbReference type="EMBL" id="CAD8286444.1"/>
    </source>
</evidence>
<reference evidence="5" key="1">
    <citation type="submission" date="2021-01" db="EMBL/GenBank/DDBJ databases">
        <authorList>
            <person name="Corre E."/>
            <person name="Pelletier E."/>
            <person name="Niang G."/>
            <person name="Scheremetjew M."/>
            <person name="Finn R."/>
            <person name="Kale V."/>
            <person name="Holt S."/>
            <person name="Cochrane G."/>
            <person name="Meng A."/>
            <person name="Brown T."/>
            <person name="Cohen L."/>
        </authorList>
    </citation>
    <scope>NUCLEOTIDE SEQUENCE</scope>
    <source>
        <strain evidence="5">CCMP219</strain>
    </source>
</reference>
<proteinExistence type="predicted"/>
<name>A0A6U2E1Z7_9CHLO</name>
<dbReference type="EMBL" id="HBEC01014065">
    <property type="protein sequence ID" value="CAD8286445.1"/>
    <property type="molecule type" value="Transcribed_RNA"/>
</dbReference>
<evidence type="ECO:0000256" key="1">
    <source>
        <dbReference type="ARBA" id="ARBA00022741"/>
    </source>
</evidence>
<dbReference type="InterPro" id="IPR020568">
    <property type="entry name" value="Ribosomal_Su5_D2-typ_SF"/>
</dbReference>
<keyword evidence="2" id="KW-0067">ATP-binding</keyword>
<feature type="domain" description="GHMP kinase N-terminal" evidence="3">
    <location>
        <begin position="54"/>
        <end position="144"/>
    </location>
</feature>
<evidence type="ECO:0000313" key="5">
    <source>
        <dbReference type="EMBL" id="CAD8286445.1"/>
    </source>
</evidence>
<dbReference type="GO" id="GO:0005524">
    <property type="term" value="F:ATP binding"/>
    <property type="evidence" value="ECO:0007669"/>
    <property type="project" value="UniProtKB-KW"/>
</dbReference>
<dbReference type="GO" id="GO:0004335">
    <property type="term" value="F:galactokinase activity"/>
    <property type="evidence" value="ECO:0007669"/>
    <property type="project" value="TreeGrafter"/>
</dbReference>
<dbReference type="PRINTS" id="PR00959">
    <property type="entry name" value="MEVGALKINASE"/>
</dbReference>
<dbReference type="GO" id="GO:0005829">
    <property type="term" value="C:cytosol"/>
    <property type="evidence" value="ECO:0007669"/>
    <property type="project" value="TreeGrafter"/>
</dbReference>
<accession>A0A6U2E1Z7</accession>
<sequence>MGPCIHTFSLNRASSKDGSLAIPLAELFPGRRPLPYADACAYFHRQPNTQWAAYILGCLLVLATEKGVEVDAEESVVLMVKSDVPEGKGVSSSASVEVATMSALCAAYGVDTTGRELALLCQKAENLVVGAPCGVMDQMASALGEEGRLLALLCQPAEVQGCVPLPCGAKVWGIDSGRAHKVSGADYGSVRIGAFMGRRIAGVLGAPPRGGYLVNLSPSSFETRIAATLPEVIAGEEFLEKYGPHGDDVTKIEGGKRYAVRAPTAHPIYEHFRIQAFKQLLLSAPAPRESTLPDATRPQPATCESTHGDAERLAVLGELMLQSHASYGACGLGSDGTDRLVDLVRLEMDSGAHPPALFGAKITGGGSGGTVCVLAAASGDGDAAVARVASRYQAWAGAQEPPKVFVGSSMGAVQFGTLRVRALRASKARTGS</sequence>
<organism evidence="5">
    <name type="scientific">Chlamydomonas euryale</name>
    <dbReference type="NCBI Taxonomy" id="1486919"/>
    <lineage>
        <taxon>Eukaryota</taxon>
        <taxon>Viridiplantae</taxon>
        <taxon>Chlorophyta</taxon>
        <taxon>core chlorophytes</taxon>
        <taxon>Chlorophyceae</taxon>
        <taxon>CS clade</taxon>
        <taxon>Chlamydomonadales</taxon>
        <taxon>Chlamydomonadaceae</taxon>
        <taxon>Chlamydomonas</taxon>
    </lineage>
</organism>